<evidence type="ECO:0000313" key="4">
    <source>
        <dbReference type="EMBL" id="TLD72843.1"/>
    </source>
</evidence>
<gene>
    <name evidence="4" type="ORF">FEM03_01865</name>
</gene>
<evidence type="ECO:0000259" key="3">
    <source>
        <dbReference type="Pfam" id="PF04773"/>
    </source>
</evidence>
<feature type="chain" id="PRO_5024426319" description="FecR protein domain-containing protein" evidence="2">
    <location>
        <begin position="29"/>
        <end position="597"/>
    </location>
</feature>
<name>A0A5R8KKI2_9BACT</name>
<dbReference type="OrthoDB" id="9863706at2"/>
<dbReference type="Pfam" id="PF04773">
    <property type="entry name" value="FecR"/>
    <property type="match status" value="1"/>
</dbReference>
<feature type="domain" description="FecR protein" evidence="3">
    <location>
        <begin position="30"/>
        <end position="120"/>
    </location>
</feature>
<keyword evidence="5" id="KW-1185">Reference proteome</keyword>
<evidence type="ECO:0000313" key="5">
    <source>
        <dbReference type="Proteomes" id="UP000306196"/>
    </source>
</evidence>
<feature type="compositionally biased region" description="Polar residues" evidence="1">
    <location>
        <begin position="245"/>
        <end position="261"/>
    </location>
</feature>
<dbReference type="InterPro" id="IPR006860">
    <property type="entry name" value="FecR"/>
</dbReference>
<organism evidence="4 5">
    <name type="scientific">Phragmitibacter flavus</name>
    <dbReference type="NCBI Taxonomy" id="2576071"/>
    <lineage>
        <taxon>Bacteria</taxon>
        <taxon>Pseudomonadati</taxon>
        <taxon>Verrucomicrobiota</taxon>
        <taxon>Verrucomicrobiia</taxon>
        <taxon>Verrucomicrobiales</taxon>
        <taxon>Verrucomicrobiaceae</taxon>
        <taxon>Phragmitibacter</taxon>
    </lineage>
</organism>
<protein>
    <recommendedName>
        <fullName evidence="3">FecR protein domain-containing protein</fullName>
    </recommendedName>
</protein>
<evidence type="ECO:0000256" key="2">
    <source>
        <dbReference type="SAM" id="SignalP"/>
    </source>
</evidence>
<dbReference type="RefSeq" id="WP_138084466.1">
    <property type="nucleotide sequence ID" value="NZ_VAUV01000001.1"/>
</dbReference>
<feature type="signal peptide" evidence="2">
    <location>
        <begin position="1"/>
        <end position="28"/>
    </location>
</feature>
<evidence type="ECO:0000256" key="1">
    <source>
        <dbReference type="SAM" id="MobiDB-lite"/>
    </source>
</evidence>
<accession>A0A5R8KKI2</accession>
<dbReference type="EMBL" id="VAUV01000001">
    <property type="protein sequence ID" value="TLD72843.1"/>
    <property type="molecule type" value="Genomic_DNA"/>
</dbReference>
<keyword evidence="2" id="KW-0732">Signal</keyword>
<comment type="caution">
    <text evidence="4">The sequence shown here is derived from an EMBL/GenBank/DDBJ whole genome shotgun (WGS) entry which is preliminary data.</text>
</comment>
<feature type="region of interest" description="Disordered" evidence="1">
    <location>
        <begin position="228"/>
        <end position="261"/>
    </location>
</feature>
<sequence length="597" mass="62147">MKSFSSSVSLGCLLGLLSWFGAGQPLRAADYTTPQKSQQDVEISKDSRVRLGSDSSMAHTKKKTVRLRKGALLVDDTAGFAGRGTLVETTEATASVKGGSFVAEYQEGGYLKIIGIAGKVVVTSKSLFAEFIELNPGKMLIISPSEKKLPEPVDIDLQRFVTSSRLMGGSGDKLANRAKLAKAIAKQDEDEVEGRIVKSPVVLAGRGLAVGYDFAYSAGSPAAIDAMERRGDRTDSGSEIELVTDTENSGASRKNQGGASRLSSPALIDYVLNSSTVYDPNISTLQTAGFPELVEDGSGYYRANNLQADGLVDLSSENGPVRLLAEGTFKIGVSEPATILLGSGNDQVWFNSRGSQTVVDTTLDVASGSAHDVNFESLNGNVSVDGSSLTANDIEFLANGGCLWMTNTTVDAKDVASGTVAMKAGLVDLNNVRVGQGQTPNTLKIEGGNTVSITNSSDLRALVAMTVDAPWITVANSNLQAGPTGDINFMAQCEIDLTNVTMSAQNVNLGVTGAGGLLHIKGSANQLLSLYANAGTIRFSNGAVSLSGQTINLTAQTVQIDNGTTVTNSAGAGGTNVNATNRNFNTAGFGSFTNPPP</sequence>
<proteinExistence type="predicted"/>
<reference evidence="4 5" key="1">
    <citation type="submission" date="2019-05" db="EMBL/GenBank/DDBJ databases">
        <title>Verrucobacter flavum gen. nov., sp. nov. a new member of the family Verrucomicrobiaceae.</title>
        <authorList>
            <person name="Szuroczki S."/>
            <person name="Abbaszade G."/>
            <person name="Szabo A."/>
            <person name="Felfoldi T."/>
            <person name="Schumann P."/>
            <person name="Boka K."/>
            <person name="Keki Z."/>
            <person name="Toumi M."/>
            <person name="Toth E."/>
        </authorList>
    </citation>
    <scope>NUCLEOTIDE SEQUENCE [LARGE SCALE GENOMIC DNA]</scope>
    <source>
        <strain evidence="4 5">MG-N-17</strain>
    </source>
</reference>
<dbReference type="Gene3D" id="2.60.120.1440">
    <property type="match status" value="1"/>
</dbReference>
<dbReference type="Proteomes" id="UP000306196">
    <property type="component" value="Unassembled WGS sequence"/>
</dbReference>
<dbReference type="AlphaFoldDB" id="A0A5R8KKI2"/>